<dbReference type="PANTHER" id="PTHR30093">
    <property type="entry name" value="GENERAL SECRETION PATHWAY PROTEIN G"/>
    <property type="match status" value="1"/>
</dbReference>
<dbReference type="PRINTS" id="PR00813">
    <property type="entry name" value="BCTERIALGSPG"/>
</dbReference>
<evidence type="ECO:0000256" key="1">
    <source>
        <dbReference type="ARBA" id="ARBA00004167"/>
    </source>
</evidence>
<dbReference type="NCBIfam" id="TIGR02532">
    <property type="entry name" value="IV_pilin_GFxxxE"/>
    <property type="match status" value="1"/>
</dbReference>
<reference evidence="7 8" key="1">
    <citation type="journal article" date="2016" name="Nat. Commun.">
        <title>Thousands of microbial genomes shed light on interconnected biogeochemical processes in an aquifer system.</title>
        <authorList>
            <person name="Anantharaman K."/>
            <person name="Brown C.T."/>
            <person name="Hug L.A."/>
            <person name="Sharon I."/>
            <person name="Castelle C.J."/>
            <person name="Probst A.J."/>
            <person name="Thomas B.C."/>
            <person name="Singh A."/>
            <person name="Wilkins M.J."/>
            <person name="Karaoz U."/>
            <person name="Brodie E.L."/>
            <person name="Williams K.H."/>
            <person name="Hubbard S.S."/>
            <person name="Banfield J.F."/>
        </authorList>
    </citation>
    <scope>NUCLEOTIDE SEQUENCE [LARGE SCALE GENOMIC DNA]</scope>
</reference>
<organism evidence="7 8">
    <name type="scientific">Candidatus Curtissbacteria bacterium RIFCSPHIGHO2_12_41_11</name>
    <dbReference type="NCBI Taxonomy" id="1797718"/>
    <lineage>
        <taxon>Bacteria</taxon>
        <taxon>Candidatus Curtissiibacteriota</taxon>
    </lineage>
</organism>
<dbReference type="GO" id="GO:0015628">
    <property type="term" value="P:protein secretion by the type II secretion system"/>
    <property type="evidence" value="ECO:0007669"/>
    <property type="project" value="InterPro"/>
</dbReference>
<evidence type="ECO:0000256" key="6">
    <source>
        <dbReference type="SAM" id="Phobius"/>
    </source>
</evidence>
<dbReference type="InterPro" id="IPR000983">
    <property type="entry name" value="Bac_GSPG_pilin"/>
</dbReference>
<dbReference type="EMBL" id="MFBH01000027">
    <property type="protein sequence ID" value="OGD99430.1"/>
    <property type="molecule type" value="Genomic_DNA"/>
</dbReference>
<gene>
    <name evidence="7" type="ORF">A2W45_04120</name>
</gene>
<accession>A0A1F5H5M5</accession>
<evidence type="ECO:0000256" key="4">
    <source>
        <dbReference type="ARBA" id="ARBA00022989"/>
    </source>
</evidence>
<dbReference type="GO" id="GO:0016020">
    <property type="term" value="C:membrane"/>
    <property type="evidence" value="ECO:0007669"/>
    <property type="project" value="UniProtKB-SubCell"/>
</dbReference>
<dbReference type="SUPFAM" id="SSF54523">
    <property type="entry name" value="Pili subunits"/>
    <property type="match status" value="1"/>
</dbReference>
<dbReference type="InterPro" id="IPR012902">
    <property type="entry name" value="N_methyl_site"/>
</dbReference>
<dbReference type="InterPro" id="IPR045584">
    <property type="entry name" value="Pilin-like"/>
</dbReference>
<dbReference type="Pfam" id="PF07963">
    <property type="entry name" value="N_methyl"/>
    <property type="match status" value="1"/>
</dbReference>
<keyword evidence="5 6" id="KW-0472">Membrane</keyword>
<dbReference type="AlphaFoldDB" id="A0A1F5H5M5"/>
<dbReference type="Gene3D" id="3.30.700.10">
    <property type="entry name" value="Glycoprotein, Type 4 Pilin"/>
    <property type="match status" value="1"/>
</dbReference>
<feature type="non-terminal residue" evidence="7">
    <location>
        <position position="108"/>
    </location>
</feature>
<dbReference type="PANTHER" id="PTHR30093:SF44">
    <property type="entry name" value="TYPE II SECRETION SYSTEM CORE PROTEIN G"/>
    <property type="match status" value="1"/>
</dbReference>
<keyword evidence="3 6" id="KW-0812">Transmembrane</keyword>
<evidence type="ECO:0000256" key="2">
    <source>
        <dbReference type="ARBA" id="ARBA00022481"/>
    </source>
</evidence>
<keyword evidence="4 6" id="KW-1133">Transmembrane helix</keyword>
<comment type="caution">
    <text evidence="7">The sequence shown here is derived from an EMBL/GenBank/DDBJ whole genome shotgun (WGS) entry which is preliminary data.</text>
</comment>
<name>A0A1F5H5M5_9BACT</name>
<dbReference type="Proteomes" id="UP000178393">
    <property type="component" value="Unassembled WGS sequence"/>
</dbReference>
<evidence type="ECO:0000256" key="3">
    <source>
        <dbReference type="ARBA" id="ARBA00022692"/>
    </source>
</evidence>
<evidence type="ECO:0000256" key="5">
    <source>
        <dbReference type="ARBA" id="ARBA00023136"/>
    </source>
</evidence>
<comment type="subcellular location">
    <subcellularLocation>
        <location evidence="1">Membrane</location>
        <topology evidence="1">Single-pass membrane protein</topology>
    </subcellularLocation>
</comment>
<protein>
    <recommendedName>
        <fullName evidence="9">Type II secretion system protein GspG C-terminal domain-containing protein</fullName>
    </recommendedName>
</protein>
<evidence type="ECO:0000313" key="7">
    <source>
        <dbReference type="EMBL" id="OGD99430.1"/>
    </source>
</evidence>
<evidence type="ECO:0000313" key="8">
    <source>
        <dbReference type="Proteomes" id="UP000178393"/>
    </source>
</evidence>
<keyword evidence="2" id="KW-0488">Methylation</keyword>
<sequence length="108" mass="12083">MPKIARSLGFIVRRRKTTHYQLPTSHSKGFTIIELLVVIAIIGILVVVASMAYGNVRQKARDSQRKEELKALKAVLLMYYQDHDAYPDPGADLMSDSTEGVNWIPGLV</sequence>
<evidence type="ECO:0008006" key="9">
    <source>
        <dbReference type="Google" id="ProtNLM"/>
    </source>
</evidence>
<proteinExistence type="predicted"/>
<feature type="transmembrane region" description="Helical" evidence="6">
    <location>
        <begin position="32"/>
        <end position="56"/>
    </location>
</feature>
<dbReference type="GO" id="GO:0015627">
    <property type="term" value="C:type II protein secretion system complex"/>
    <property type="evidence" value="ECO:0007669"/>
    <property type="project" value="InterPro"/>
</dbReference>